<comment type="caution">
    <text evidence="1">The sequence shown here is derived from an EMBL/GenBank/DDBJ whole genome shotgun (WGS) entry which is preliminary data.</text>
</comment>
<evidence type="ECO:0000313" key="2">
    <source>
        <dbReference type="Proteomes" id="UP000821845"/>
    </source>
</evidence>
<keyword evidence="2" id="KW-1185">Reference proteome</keyword>
<sequence>MNGPGWSAKGRDARGMFPEAGRRTSLGQPVSAPSGWGVNDPRASGASRRNQADIRDTGWPFSTAMHAPRSQKYLSILARNQEALTGGPSRPGRQPPDNAEKRDWRYRHRTASHTTSADLHNKWPLGTGKRWPTLLAQSVQESESKITGPGVRQGRRREPGRTSHVSDEC</sequence>
<dbReference type="Proteomes" id="UP000821845">
    <property type="component" value="Chromosome 1"/>
</dbReference>
<gene>
    <name evidence="1" type="ORF">HPB50_020721</name>
</gene>
<accession>A0ACB7TLA8</accession>
<reference evidence="1" key="1">
    <citation type="submission" date="2020-05" db="EMBL/GenBank/DDBJ databases">
        <title>Large-scale comparative analyses of tick genomes elucidate their genetic diversity and vector capacities.</title>
        <authorList>
            <person name="Jia N."/>
            <person name="Wang J."/>
            <person name="Shi W."/>
            <person name="Du L."/>
            <person name="Sun Y."/>
            <person name="Zhan W."/>
            <person name="Jiang J."/>
            <person name="Wang Q."/>
            <person name="Zhang B."/>
            <person name="Ji P."/>
            <person name="Sakyi L.B."/>
            <person name="Cui X."/>
            <person name="Yuan T."/>
            <person name="Jiang B."/>
            <person name="Yang W."/>
            <person name="Lam T.T.-Y."/>
            <person name="Chang Q."/>
            <person name="Ding S."/>
            <person name="Wang X."/>
            <person name="Zhu J."/>
            <person name="Ruan X."/>
            <person name="Zhao L."/>
            <person name="Wei J."/>
            <person name="Que T."/>
            <person name="Du C."/>
            <person name="Cheng J."/>
            <person name="Dai P."/>
            <person name="Han X."/>
            <person name="Huang E."/>
            <person name="Gao Y."/>
            <person name="Liu J."/>
            <person name="Shao H."/>
            <person name="Ye R."/>
            <person name="Li L."/>
            <person name="Wei W."/>
            <person name="Wang X."/>
            <person name="Wang C."/>
            <person name="Yang T."/>
            <person name="Huo Q."/>
            <person name="Li W."/>
            <person name="Guo W."/>
            <person name="Chen H."/>
            <person name="Zhou L."/>
            <person name="Ni X."/>
            <person name="Tian J."/>
            <person name="Zhou Y."/>
            <person name="Sheng Y."/>
            <person name="Liu T."/>
            <person name="Pan Y."/>
            <person name="Xia L."/>
            <person name="Li J."/>
            <person name="Zhao F."/>
            <person name="Cao W."/>
        </authorList>
    </citation>
    <scope>NUCLEOTIDE SEQUENCE</scope>
    <source>
        <strain evidence="1">Hyas-2018</strain>
    </source>
</reference>
<protein>
    <submittedName>
        <fullName evidence="1">Uncharacterized protein</fullName>
    </submittedName>
</protein>
<organism evidence="1 2">
    <name type="scientific">Hyalomma asiaticum</name>
    <name type="common">Tick</name>
    <dbReference type="NCBI Taxonomy" id="266040"/>
    <lineage>
        <taxon>Eukaryota</taxon>
        <taxon>Metazoa</taxon>
        <taxon>Ecdysozoa</taxon>
        <taxon>Arthropoda</taxon>
        <taxon>Chelicerata</taxon>
        <taxon>Arachnida</taxon>
        <taxon>Acari</taxon>
        <taxon>Parasitiformes</taxon>
        <taxon>Ixodida</taxon>
        <taxon>Ixodoidea</taxon>
        <taxon>Ixodidae</taxon>
        <taxon>Hyalomminae</taxon>
        <taxon>Hyalomma</taxon>
    </lineage>
</organism>
<name>A0ACB7TLA8_HYAAI</name>
<dbReference type="EMBL" id="CM023481">
    <property type="protein sequence ID" value="KAH6947680.1"/>
    <property type="molecule type" value="Genomic_DNA"/>
</dbReference>
<evidence type="ECO:0000313" key="1">
    <source>
        <dbReference type="EMBL" id="KAH6947680.1"/>
    </source>
</evidence>
<proteinExistence type="predicted"/>